<dbReference type="OrthoDB" id="1430424at2759"/>
<sequence length="43" mass="5289">MVPTVEEYTALLRCPKSKWIKFILELPIFWHTPIQRRRSMFLL</sequence>
<gene>
    <name evidence="1" type="ORF">Goshw_002554</name>
</gene>
<dbReference type="Proteomes" id="UP000593576">
    <property type="component" value="Unassembled WGS sequence"/>
</dbReference>
<name>A0A7J9LL36_GOSSC</name>
<dbReference type="EMBL" id="JABFAF010000007">
    <property type="protein sequence ID" value="MBA0859019.1"/>
    <property type="molecule type" value="Genomic_DNA"/>
</dbReference>
<evidence type="ECO:0000313" key="2">
    <source>
        <dbReference type="Proteomes" id="UP000593576"/>
    </source>
</evidence>
<reference evidence="1 2" key="1">
    <citation type="journal article" date="2019" name="Genome Biol. Evol.">
        <title>Insights into the evolution of the New World diploid cottons (Gossypium, subgenus Houzingenia) based on genome sequencing.</title>
        <authorList>
            <person name="Grover C.E."/>
            <person name="Arick M.A. 2nd"/>
            <person name="Thrash A."/>
            <person name="Conover J.L."/>
            <person name="Sanders W.S."/>
            <person name="Peterson D.G."/>
            <person name="Frelichowski J.E."/>
            <person name="Scheffler J.A."/>
            <person name="Scheffler B.E."/>
            <person name="Wendel J.F."/>
        </authorList>
    </citation>
    <scope>NUCLEOTIDE SEQUENCE [LARGE SCALE GENOMIC DNA]</scope>
    <source>
        <strain evidence="1">1</strain>
        <tissue evidence="1">Leaf</tissue>
    </source>
</reference>
<keyword evidence="2" id="KW-1185">Reference proteome</keyword>
<protein>
    <submittedName>
        <fullName evidence="1">Uncharacterized protein</fullName>
    </submittedName>
</protein>
<dbReference type="AlphaFoldDB" id="A0A7J9LL36"/>
<evidence type="ECO:0000313" key="1">
    <source>
        <dbReference type="EMBL" id="MBA0859019.1"/>
    </source>
</evidence>
<comment type="caution">
    <text evidence="1">The sequence shown here is derived from an EMBL/GenBank/DDBJ whole genome shotgun (WGS) entry which is preliminary data.</text>
</comment>
<proteinExistence type="predicted"/>
<accession>A0A7J9LL36</accession>
<organism evidence="1 2">
    <name type="scientific">Gossypium schwendimanii</name>
    <name type="common">Cotton</name>
    <dbReference type="NCBI Taxonomy" id="34291"/>
    <lineage>
        <taxon>Eukaryota</taxon>
        <taxon>Viridiplantae</taxon>
        <taxon>Streptophyta</taxon>
        <taxon>Embryophyta</taxon>
        <taxon>Tracheophyta</taxon>
        <taxon>Spermatophyta</taxon>
        <taxon>Magnoliopsida</taxon>
        <taxon>eudicotyledons</taxon>
        <taxon>Gunneridae</taxon>
        <taxon>Pentapetalae</taxon>
        <taxon>rosids</taxon>
        <taxon>malvids</taxon>
        <taxon>Malvales</taxon>
        <taxon>Malvaceae</taxon>
        <taxon>Malvoideae</taxon>
        <taxon>Gossypium</taxon>
    </lineage>
</organism>